<dbReference type="SMART" id="SM00399">
    <property type="entry name" value="ZnF_C4"/>
    <property type="match status" value="1"/>
</dbReference>
<dbReference type="Pfam" id="PF00105">
    <property type="entry name" value="zf-C4"/>
    <property type="match status" value="1"/>
</dbReference>
<evidence type="ECO:0008006" key="13">
    <source>
        <dbReference type="Google" id="ProtNLM"/>
    </source>
</evidence>
<dbReference type="Gene3D" id="3.30.50.10">
    <property type="entry name" value="Erythroid Transcription Factor GATA-1, subunit A"/>
    <property type="match status" value="1"/>
</dbReference>
<keyword evidence="4" id="KW-0805">Transcription regulation</keyword>
<dbReference type="InterPro" id="IPR001628">
    <property type="entry name" value="Znf_hrmn_rcpt"/>
</dbReference>
<keyword evidence="5" id="KW-0238">DNA-binding</keyword>
<dbReference type="Proteomes" id="UP000759131">
    <property type="component" value="Unassembled WGS sequence"/>
</dbReference>
<evidence type="ECO:0000256" key="5">
    <source>
        <dbReference type="ARBA" id="ARBA00023125"/>
    </source>
</evidence>
<dbReference type="PROSITE" id="PS51843">
    <property type="entry name" value="NR_LBD"/>
    <property type="match status" value="1"/>
</dbReference>
<dbReference type="PRINTS" id="PR00398">
    <property type="entry name" value="STRDHORMONER"/>
</dbReference>
<evidence type="ECO:0000313" key="11">
    <source>
        <dbReference type="EMBL" id="CAD7627917.1"/>
    </source>
</evidence>
<dbReference type="SUPFAM" id="SSF48508">
    <property type="entry name" value="Nuclear receptor ligand-binding domain"/>
    <property type="match status" value="1"/>
</dbReference>
<evidence type="ECO:0000259" key="9">
    <source>
        <dbReference type="PROSITE" id="PS51030"/>
    </source>
</evidence>
<dbReference type="InterPro" id="IPR013088">
    <property type="entry name" value="Znf_NHR/GATA"/>
</dbReference>
<keyword evidence="1" id="KW-0479">Metal-binding</keyword>
<keyword evidence="3" id="KW-0862">Zinc</keyword>
<dbReference type="OrthoDB" id="5771769at2759"/>
<dbReference type="GO" id="GO:0003700">
    <property type="term" value="F:DNA-binding transcription factor activity"/>
    <property type="evidence" value="ECO:0007669"/>
    <property type="project" value="InterPro"/>
</dbReference>
<protein>
    <recommendedName>
        <fullName evidence="13">Nuclear receptor domain-containing protein</fullName>
    </recommendedName>
</protein>
<name>A0A7R9KRS5_9ACAR</name>
<dbReference type="AlphaFoldDB" id="A0A7R9KRS5"/>
<feature type="domain" description="Nuclear receptor" evidence="9">
    <location>
        <begin position="1"/>
        <end position="73"/>
    </location>
</feature>
<keyword evidence="2" id="KW-0863">Zinc-finger</keyword>
<sequence length="309" mass="35032">MPSKHYGVLSCDGCRGFFKRSVRRNLIYSCKESGLCFIDVSTRNQCQYCRFQKCISENKIPPKLCLRSSHSNTTQTISNKPVNPVVADSTTSSPLCLGAHFIPTTLSMSHSSTALPAIQWNSSSVYSPNYFTITSNTFTQITRIIFSTVHWALSIPAFQGLDRNDQKLLLEETLNEMLILTIMQQTISLNTESTNYTVMVLNNYFTHSIEQRKLSDIIEYVKSLHINQIEFTCLKVLLLFRPGKSMQDEAQILLYEQIQHTIDNTTPTSLTLRFGRLLLLLSALKRLNRTHFPAIHNSLLGLALNQSTL</sequence>
<dbReference type="PANTHER" id="PTHR24083">
    <property type="entry name" value="NUCLEAR HORMONE RECEPTOR"/>
    <property type="match status" value="1"/>
</dbReference>
<dbReference type="SUPFAM" id="SSF57716">
    <property type="entry name" value="Glucocorticoid receptor-like (DNA-binding domain)"/>
    <property type="match status" value="1"/>
</dbReference>
<dbReference type="InterPro" id="IPR035500">
    <property type="entry name" value="NHR-like_dom_sf"/>
</dbReference>
<dbReference type="InterPro" id="IPR001723">
    <property type="entry name" value="Nuclear_hrmn_rcpt"/>
</dbReference>
<evidence type="ECO:0000256" key="8">
    <source>
        <dbReference type="ARBA" id="ARBA00023242"/>
    </source>
</evidence>
<dbReference type="SMART" id="SM00430">
    <property type="entry name" value="HOLI"/>
    <property type="match status" value="1"/>
</dbReference>
<reference evidence="11" key="1">
    <citation type="submission" date="2020-11" db="EMBL/GenBank/DDBJ databases">
        <authorList>
            <person name="Tran Van P."/>
        </authorList>
    </citation>
    <scope>NUCLEOTIDE SEQUENCE</scope>
</reference>
<evidence type="ECO:0000256" key="7">
    <source>
        <dbReference type="ARBA" id="ARBA00023170"/>
    </source>
</evidence>
<evidence type="ECO:0000259" key="10">
    <source>
        <dbReference type="PROSITE" id="PS51843"/>
    </source>
</evidence>
<keyword evidence="7" id="KW-0675">Receptor</keyword>
<accession>A0A7R9KRS5</accession>
<dbReference type="InterPro" id="IPR000536">
    <property type="entry name" value="Nucl_hrmn_rcpt_lig-bd"/>
</dbReference>
<dbReference type="Gene3D" id="1.10.565.10">
    <property type="entry name" value="Retinoid X Receptor"/>
    <property type="match status" value="1"/>
</dbReference>
<evidence type="ECO:0000256" key="4">
    <source>
        <dbReference type="ARBA" id="ARBA00023015"/>
    </source>
</evidence>
<keyword evidence="6" id="KW-0804">Transcription</keyword>
<dbReference type="GO" id="GO:0043565">
    <property type="term" value="F:sequence-specific DNA binding"/>
    <property type="evidence" value="ECO:0007669"/>
    <property type="project" value="InterPro"/>
</dbReference>
<proteinExistence type="predicted"/>
<evidence type="ECO:0000256" key="1">
    <source>
        <dbReference type="ARBA" id="ARBA00022723"/>
    </source>
</evidence>
<dbReference type="PROSITE" id="PS51030">
    <property type="entry name" value="NUCLEAR_REC_DBD_2"/>
    <property type="match status" value="1"/>
</dbReference>
<evidence type="ECO:0000313" key="12">
    <source>
        <dbReference type="Proteomes" id="UP000759131"/>
    </source>
</evidence>
<evidence type="ECO:0000256" key="6">
    <source>
        <dbReference type="ARBA" id="ARBA00023163"/>
    </source>
</evidence>
<keyword evidence="12" id="KW-1185">Reference proteome</keyword>
<feature type="domain" description="NR LBD" evidence="10">
    <location>
        <begin position="103"/>
        <end position="309"/>
    </location>
</feature>
<dbReference type="EMBL" id="CAJPIZ010005185">
    <property type="protein sequence ID" value="CAG2108347.1"/>
    <property type="molecule type" value="Genomic_DNA"/>
</dbReference>
<dbReference type="PRINTS" id="PR00047">
    <property type="entry name" value="STROIDFINGER"/>
</dbReference>
<dbReference type="Pfam" id="PF00104">
    <property type="entry name" value="Hormone_recep"/>
    <property type="match status" value="1"/>
</dbReference>
<organism evidence="11">
    <name type="scientific">Medioppia subpectinata</name>
    <dbReference type="NCBI Taxonomy" id="1979941"/>
    <lineage>
        <taxon>Eukaryota</taxon>
        <taxon>Metazoa</taxon>
        <taxon>Ecdysozoa</taxon>
        <taxon>Arthropoda</taxon>
        <taxon>Chelicerata</taxon>
        <taxon>Arachnida</taxon>
        <taxon>Acari</taxon>
        <taxon>Acariformes</taxon>
        <taxon>Sarcoptiformes</taxon>
        <taxon>Oribatida</taxon>
        <taxon>Brachypylina</taxon>
        <taxon>Oppioidea</taxon>
        <taxon>Oppiidae</taxon>
        <taxon>Medioppia</taxon>
    </lineage>
</organism>
<dbReference type="InterPro" id="IPR050274">
    <property type="entry name" value="Nuclear_hormone_rcpt_NR2"/>
</dbReference>
<dbReference type="EMBL" id="OC859760">
    <property type="protein sequence ID" value="CAD7627917.1"/>
    <property type="molecule type" value="Genomic_DNA"/>
</dbReference>
<evidence type="ECO:0000256" key="2">
    <source>
        <dbReference type="ARBA" id="ARBA00022771"/>
    </source>
</evidence>
<gene>
    <name evidence="11" type="ORF">OSB1V03_LOCUS8342</name>
</gene>
<dbReference type="GO" id="GO:0008270">
    <property type="term" value="F:zinc ion binding"/>
    <property type="evidence" value="ECO:0007669"/>
    <property type="project" value="UniProtKB-KW"/>
</dbReference>
<evidence type="ECO:0000256" key="3">
    <source>
        <dbReference type="ARBA" id="ARBA00022833"/>
    </source>
</evidence>
<keyword evidence="8" id="KW-0539">Nucleus</keyword>